<feature type="compositionally biased region" description="Gly residues" evidence="1">
    <location>
        <begin position="684"/>
        <end position="694"/>
    </location>
</feature>
<evidence type="ECO:0000256" key="1">
    <source>
        <dbReference type="SAM" id="MobiDB-lite"/>
    </source>
</evidence>
<sequence>MPRAADMFPARRGANDINSPLRGLLDYTSPLDMTARAVGEQIRSKIEDVVSWIRETTGIDLTGFVELLNGLEAATGLNLFDLADLNLTDNIPQLIAALQGIDWQQPGAILDAIEAAAGAVPIIGPLLAALIGQAIPDDADPLPFVANWGNNLRSILPGVNLNLPAGQFNPEAALASFVNDGLRPLRLLLGINDPIPGRNIIGSLLPNVIPLVPFTSLGAINANLVPDPTFQDAESIDAIDGVDWDPTVGRTTAGSAHITCDGTKHEILTDPATPVTPGQTIPFEAYARWQNLTGGTGVIQLAVATYNSAGQYIETTQIASMGGPGSQLTFQRLTGATYTVPEGVYYIRQSLAVTAAATGGDVWLDDADHHKTQLFPTWWTQGLPESLSALWNDLGEAADNLWSLIETLAGGGGGLAAIVNRLANIGSNGVIALPGIPTLPLTKVDQLPQQLTQLGNNITGAVSSISDAIFKGWRGSSSGGGGTVADIQATIEVIAKAVYGGYTVETLTSNGTWTRPFDPANCLEFWAIPVGGGGRGDTGDTLRMGTDDVRTIYGGKGGVDGGYFATQINPADLPATVPVTIGLAASTAGANGGITSFGSLAASVPGVGAISQGVGFVASASKPGRGGDGGAAFMTRANSTSFTSYPGDPGEASALASGGTGGNANGGTGGNGAAANLSGERKAGGGGGGGGGGRAANQSGTVTGGTGGNGGFPGGGSGGGGAAINISTIGFNVAAGQPGVPANGCLFLIYKLEA</sequence>
<gene>
    <name evidence="2" type="primary">25</name>
    <name evidence="2" type="ORF">PBI_HH92_25</name>
</gene>
<dbReference type="Proteomes" id="UP000024437">
    <property type="component" value="Genome"/>
</dbReference>
<evidence type="ECO:0000313" key="2">
    <source>
        <dbReference type="EMBL" id="AHY84210.1"/>
    </source>
</evidence>
<dbReference type="Gene3D" id="2.60.120.260">
    <property type="entry name" value="Galactose-binding domain-like"/>
    <property type="match status" value="1"/>
</dbReference>
<protein>
    <submittedName>
        <fullName evidence="2">Minor tail protein</fullName>
    </submittedName>
</protein>
<dbReference type="EMBL" id="KJ538722">
    <property type="protein sequence ID" value="AHY84210.1"/>
    <property type="molecule type" value="Genomic_DNA"/>
</dbReference>
<proteinExistence type="predicted"/>
<reference evidence="2 3" key="1">
    <citation type="submission" date="2014-03" db="EMBL/GenBank/DDBJ databases">
        <authorList>
            <person name="Bragg J."/>
            <person name="Chandler A.Y."/>
            <person name="Dehn A."/>
            <person name="Hefner M."/>
            <person name="Petersen P."/>
            <person name="Wilson J."/>
            <person name="Zeba F."/>
            <person name="Zegers G.P."/>
            <person name="Page S.T."/>
            <person name="Bradley K.W."/>
            <person name="Clarke D.Q."/>
            <person name="Lewis M.F."/>
            <person name="Barker L.P."/>
            <person name="Bailey C."/>
            <person name="Asai D.J."/>
            <person name="Garber M.L."/>
            <person name="Bowman C.A."/>
            <person name="Russell D.A."/>
            <person name="Pope W.H."/>
            <person name="Jacobs-Sera D."/>
            <person name="Hendrix R.W."/>
            <person name="Hatfull G.F."/>
        </authorList>
    </citation>
    <scope>NUCLEOTIDE SEQUENCE [LARGE SCALE GENOMIC DNA]</scope>
</reference>
<feature type="region of interest" description="Disordered" evidence="1">
    <location>
        <begin position="642"/>
        <end position="661"/>
    </location>
</feature>
<name>A0A023ZYE1_9CAUD</name>
<feature type="region of interest" description="Disordered" evidence="1">
    <location>
        <begin position="671"/>
        <end position="713"/>
    </location>
</feature>
<evidence type="ECO:0000313" key="3">
    <source>
        <dbReference type="Proteomes" id="UP000024437"/>
    </source>
</evidence>
<accession>A0A023ZYE1</accession>
<organism evidence="2 3">
    <name type="scientific">Mycobacterium phage HH92</name>
    <dbReference type="NCBI Taxonomy" id="1471543"/>
    <lineage>
        <taxon>Viruses</taxon>
        <taxon>Duplodnaviria</taxon>
        <taxon>Heunggongvirae</taxon>
        <taxon>Uroviricota</taxon>
        <taxon>Caudoviricetes</taxon>
        <taxon>Gilesvirus</taxon>
        <taxon>Gilesvirus giles</taxon>
    </lineage>
</organism>
<feature type="compositionally biased region" description="Gly residues" evidence="1">
    <location>
        <begin position="702"/>
        <end position="713"/>
    </location>
</feature>